<evidence type="ECO:0000256" key="1">
    <source>
        <dbReference type="SAM" id="Phobius"/>
    </source>
</evidence>
<keyword evidence="1" id="KW-0812">Transmembrane</keyword>
<feature type="transmembrane region" description="Helical" evidence="1">
    <location>
        <begin position="12"/>
        <end position="31"/>
    </location>
</feature>
<dbReference type="Proteomes" id="UP000230837">
    <property type="component" value="Unassembled WGS sequence"/>
</dbReference>
<protein>
    <submittedName>
        <fullName evidence="2">Uncharacterized protein</fullName>
    </submittedName>
</protein>
<gene>
    <name evidence="2" type="ORF">COZ82_00375</name>
</gene>
<dbReference type="AlphaFoldDB" id="A0A2M7IPQ4"/>
<comment type="caution">
    <text evidence="2">The sequence shown here is derived from an EMBL/GenBank/DDBJ whole genome shotgun (WGS) entry which is preliminary data.</text>
</comment>
<name>A0A2M7IPQ4_9BACT</name>
<dbReference type="EMBL" id="PFHR01000025">
    <property type="protein sequence ID" value="PIW97287.1"/>
    <property type="molecule type" value="Genomic_DNA"/>
</dbReference>
<sequence>MNKHYFTRSIIIGAIMAIVFVVVITITGELYKITGADGKMVSPIKDLLKSLHGHHWVGKGIWAVGLFSVTTIATFLVNYKNQDERSLNLLIALLTTTLLVGTFTLLVFNIYEYLA</sequence>
<proteinExistence type="predicted"/>
<keyword evidence="1" id="KW-1133">Transmembrane helix</keyword>
<keyword evidence="1" id="KW-0472">Membrane</keyword>
<feature type="transmembrane region" description="Helical" evidence="1">
    <location>
        <begin position="89"/>
        <end position="111"/>
    </location>
</feature>
<accession>A0A2M7IPQ4</accession>
<feature type="transmembrane region" description="Helical" evidence="1">
    <location>
        <begin position="56"/>
        <end position="77"/>
    </location>
</feature>
<evidence type="ECO:0000313" key="3">
    <source>
        <dbReference type="Proteomes" id="UP000230837"/>
    </source>
</evidence>
<evidence type="ECO:0000313" key="2">
    <source>
        <dbReference type="EMBL" id="PIW97287.1"/>
    </source>
</evidence>
<organism evidence="2 3">
    <name type="scientific">Candidatus Kaiserbacteria bacterium CG_4_8_14_3_um_filter_38_9</name>
    <dbReference type="NCBI Taxonomy" id="1974599"/>
    <lineage>
        <taxon>Bacteria</taxon>
        <taxon>Candidatus Kaiseribacteriota</taxon>
    </lineage>
</organism>
<reference evidence="3" key="1">
    <citation type="submission" date="2017-09" db="EMBL/GenBank/DDBJ databases">
        <title>Depth-based differentiation of microbial function through sediment-hosted aquifers and enrichment of novel symbionts in the deep terrestrial subsurface.</title>
        <authorList>
            <person name="Probst A.J."/>
            <person name="Ladd B."/>
            <person name="Jarett J.K."/>
            <person name="Geller-Mcgrath D.E."/>
            <person name="Sieber C.M.K."/>
            <person name="Emerson J.B."/>
            <person name="Anantharaman K."/>
            <person name="Thomas B.C."/>
            <person name="Malmstrom R."/>
            <person name="Stieglmeier M."/>
            <person name="Klingl A."/>
            <person name="Woyke T."/>
            <person name="Ryan C.M."/>
            <person name="Banfield J.F."/>
        </authorList>
    </citation>
    <scope>NUCLEOTIDE SEQUENCE [LARGE SCALE GENOMIC DNA]</scope>
</reference>